<dbReference type="AlphaFoldDB" id="A0A9P5UD38"/>
<dbReference type="Proteomes" id="UP000772434">
    <property type="component" value="Unassembled WGS sequence"/>
</dbReference>
<evidence type="ECO:0000313" key="1">
    <source>
        <dbReference type="EMBL" id="KAF9075810.1"/>
    </source>
</evidence>
<comment type="caution">
    <text evidence="1">The sequence shown here is derived from an EMBL/GenBank/DDBJ whole genome shotgun (WGS) entry which is preliminary data.</text>
</comment>
<keyword evidence="2" id="KW-1185">Reference proteome</keyword>
<evidence type="ECO:0000313" key="2">
    <source>
        <dbReference type="Proteomes" id="UP000772434"/>
    </source>
</evidence>
<reference evidence="1" key="1">
    <citation type="submission" date="2020-11" db="EMBL/GenBank/DDBJ databases">
        <authorList>
            <consortium name="DOE Joint Genome Institute"/>
            <person name="Ahrendt S."/>
            <person name="Riley R."/>
            <person name="Andreopoulos W."/>
            <person name="Labutti K."/>
            <person name="Pangilinan J."/>
            <person name="Ruiz-Duenas F.J."/>
            <person name="Barrasa J.M."/>
            <person name="Sanchez-Garcia M."/>
            <person name="Camarero S."/>
            <person name="Miyauchi S."/>
            <person name="Serrano A."/>
            <person name="Linde D."/>
            <person name="Babiker R."/>
            <person name="Drula E."/>
            <person name="Ayuso-Fernandez I."/>
            <person name="Pacheco R."/>
            <person name="Padilla G."/>
            <person name="Ferreira P."/>
            <person name="Barriuso J."/>
            <person name="Kellner H."/>
            <person name="Castanera R."/>
            <person name="Alfaro M."/>
            <person name="Ramirez L."/>
            <person name="Pisabarro A.G."/>
            <person name="Kuo A."/>
            <person name="Tritt A."/>
            <person name="Lipzen A."/>
            <person name="He G."/>
            <person name="Yan M."/>
            <person name="Ng V."/>
            <person name="Cullen D."/>
            <person name="Martin F."/>
            <person name="Rosso M.-N."/>
            <person name="Henrissat B."/>
            <person name="Hibbett D."/>
            <person name="Martinez A.T."/>
            <person name="Grigoriev I.V."/>
        </authorList>
    </citation>
    <scope>NUCLEOTIDE SEQUENCE</scope>
    <source>
        <strain evidence="1">AH 40177</strain>
    </source>
</reference>
<accession>A0A9P5UD38</accession>
<proteinExistence type="predicted"/>
<name>A0A9P5UD38_9AGAR</name>
<gene>
    <name evidence="1" type="ORF">BDP27DRAFT_958776</name>
</gene>
<organism evidence="1 2">
    <name type="scientific">Rhodocollybia butyracea</name>
    <dbReference type="NCBI Taxonomy" id="206335"/>
    <lineage>
        <taxon>Eukaryota</taxon>
        <taxon>Fungi</taxon>
        <taxon>Dikarya</taxon>
        <taxon>Basidiomycota</taxon>
        <taxon>Agaricomycotina</taxon>
        <taxon>Agaricomycetes</taxon>
        <taxon>Agaricomycetidae</taxon>
        <taxon>Agaricales</taxon>
        <taxon>Marasmiineae</taxon>
        <taxon>Omphalotaceae</taxon>
        <taxon>Rhodocollybia</taxon>
    </lineage>
</organism>
<dbReference type="EMBL" id="JADNRY010000008">
    <property type="protein sequence ID" value="KAF9075810.1"/>
    <property type="molecule type" value="Genomic_DNA"/>
</dbReference>
<protein>
    <submittedName>
        <fullName evidence="1">Uncharacterized protein</fullName>
    </submittedName>
</protein>
<sequence length="100" mass="10907">MSYSVQSIALTFCIRVSRCLSFPDLAQHVPKHVSECPPSIDVILGSDLLKSSSAAVELIRFDAIHRPTLCPVQGSKSSMCLLRPATTLPRRTHGLQAFSL</sequence>